<keyword evidence="3" id="KW-1185">Reference proteome</keyword>
<dbReference type="Proteomes" id="UP000293925">
    <property type="component" value="Unassembled WGS sequence"/>
</dbReference>
<name>A0A4R0Q6N4_9SPHI</name>
<dbReference type="RefSeq" id="WP_131527442.1">
    <property type="nucleotide sequence ID" value="NZ_SJSO01000003.1"/>
</dbReference>
<accession>A0A4R0Q6N4</accession>
<comment type="caution">
    <text evidence="2">The sequence shown here is derived from an EMBL/GenBank/DDBJ whole genome shotgun (WGS) entry which is preliminary data.</text>
</comment>
<dbReference type="EMBL" id="SJSO01000003">
    <property type="protein sequence ID" value="TCD28515.1"/>
    <property type="molecule type" value="Genomic_DNA"/>
</dbReference>
<reference evidence="2 3" key="1">
    <citation type="submission" date="2019-02" db="EMBL/GenBank/DDBJ databases">
        <title>Pedobacter sp. RP-3-21 sp. nov., isolated from Arctic soil.</title>
        <authorList>
            <person name="Dahal R.H."/>
        </authorList>
    </citation>
    <scope>NUCLEOTIDE SEQUENCE [LARGE SCALE GENOMIC DNA]</scope>
    <source>
        <strain evidence="2 3">RP-3-21</strain>
    </source>
</reference>
<organism evidence="2 3">
    <name type="scientific">Pedobacter psychrodurus</name>
    <dbReference type="NCBI Taxonomy" id="2530456"/>
    <lineage>
        <taxon>Bacteria</taxon>
        <taxon>Pseudomonadati</taxon>
        <taxon>Bacteroidota</taxon>
        <taxon>Sphingobacteriia</taxon>
        <taxon>Sphingobacteriales</taxon>
        <taxon>Sphingobacteriaceae</taxon>
        <taxon>Pedobacter</taxon>
    </lineage>
</organism>
<dbReference type="Pfam" id="PF02148">
    <property type="entry name" value="zf-UBP"/>
    <property type="match status" value="1"/>
</dbReference>
<dbReference type="AlphaFoldDB" id="A0A4R0Q6N4"/>
<sequence length="90" mass="10346">MDSNQSCSHIGAIKELKLAKEKVCELCIKQGTDWVHLRTCQTCGVTLCCDSSPMQHMSHHCRKEKHQVIISSEPGERWMYCFVDDEIAEY</sequence>
<dbReference type="GO" id="GO:0008270">
    <property type="term" value="F:zinc ion binding"/>
    <property type="evidence" value="ECO:0007669"/>
    <property type="project" value="InterPro"/>
</dbReference>
<evidence type="ECO:0000313" key="2">
    <source>
        <dbReference type="EMBL" id="TCD28515.1"/>
    </source>
</evidence>
<evidence type="ECO:0000259" key="1">
    <source>
        <dbReference type="PROSITE" id="PS50271"/>
    </source>
</evidence>
<proteinExistence type="predicted"/>
<dbReference type="OrthoDB" id="120315at2"/>
<dbReference type="PROSITE" id="PS00028">
    <property type="entry name" value="ZINC_FINGER_C2H2_1"/>
    <property type="match status" value="1"/>
</dbReference>
<dbReference type="InterPro" id="IPR013083">
    <property type="entry name" value="Znf_RING/FYVE/PHD"/>
</dbReference>
<dbReference type="InterPro" id="IPR001607">
    <property type="entry name" value="Znf_UBP"/>
</dbReference>
<feature type="domain" description="UBP-type" evidence="1">
    <location>
        <begin position="5"/>
        <end position="90"/>
    </location>
</feature>
<protein>
    <recommendedName>
        <fullName evidence="1">UBP-type domain-containing protein</fullName>
    </recommendedName>
</protein>
<dbReference type="SUPFAM" id="SSF57850">
    <property type="entry name" value="RING/U-box"/>
    <property type="match status" value="1"/>
</dbReference>
<gene>
    <name evidence="2" type="ORF">EZ456_03745</name>
</gene>
<dbReference type="InterPro" id="IPR013087">
    <property type="entry name" value="Znf_C2H2_type"/>
</dbReference>
<evidence type="ECO:0000313" key="3">
    <source>
        <dbReference type="Proteomes" id="UP000293925"/>
    </source>
</evidence>
<dbReference type="PROSITE" id="PS50271">
    <property type="entry name" value="ZF_UBP"/>
    <property type="match status" value="1"/>
</dbReference>
<dbReference type="Gene3D" id="3.30.40.10">
    <property type="entry name" value="Zinc/RING finger domain, C3HC4 (zinc finger)"/>
    <property type="match status" value="1"/>
</dbReference>